<evidence type="ECO:0000313" key="3">
    <source>
        <dbReference type="Proteomes" id="UP000198211"/>
    </source>
</evidence>
<name>A0A225WG85_9STRA</name>
<dbReference type="Proteomes" id="UP000198211">
    <property type="component" value="Unassembled WGS sequence"/>
</dbReference>
<dbReference type="AlphaFoldDB" id="A0A225WG85"/>
<comment type="caution">
    <text evidence="2">The sequence shown here is derived from an EMBL/GenBank/DDBJ whole genome shotgun (WGS) entry which is preliminary data.</text>
</comment>
<sequence>MGMMFKLDNVIYGLKQKDNAWHKTIHHVFMNIGFSADQFIYVSGINGQYVYVSLCVDDLIITAKNHKKINEARITLKN</sequence>
<gene>
    <name evidence="2" type="ORF">PHMEG_0009953</name>
</gene>
<evidence type="ECO:0000313" key="2">
    <source>
        <dbReference type="EMBL" id="OWZ16268.1"/>
    </source>
</evidence>
<organism evidence="2 3">
    <name type="scientific">Phytophthora megakarya</name>
    <dbReference type="NCBI Taxonomy" id="4795"/>
    <lineage>
        <taxon>Eukaryota</taxon>
        <taxon>Sar</taxon>
        <taxon>Stramenopiles</taxon>
        <taxon>Oomycota</taxon>
        <taxon>Peronosporomycetes</taxon>
        <taxon>Peronosporales</taxon>
        <taxon>Peronosporaceae</taxon>
        <taxon>Phytophthora</taxon>
    </lineage>
</organism>
<evidence type="ECO:0000259" key="1">
    <source>
        <dbReference type="Pfam" id="PF07727"/>
    </source>
</evidence>
<keyword evidence="3" id="KW-1185">Reference proteome</keyword>
<protein>
    <submittedName>
        <fullName evidence="2">Polyprotein</fullName>
    </submittedName>
</protein>
<reference evidence="3" key="1">
    <citation type="submission" date="2017-03" db="EMBL/GenBank/DDBJ databases">
        <title>Phytopthora megakarya and P. palmivora, two closely related causual agents of cacao black pod achieved similar genome size and gene model numbers by different mechanisms.</title>
        <authorList>
            <person name="Ali S."/>
            <person name="Shao J."/>
            <person name="Larry D.J."/>
            <person name="Kronmiller B."/>
            <person name="Shen D."/>
            <person name="Strem M.D."/>
            <person name="Melnick R.L."/>
            <person name="Guiltinan M.J."/>
            <person name="Tyler B.M."/>
            <person name="Meinhardt L.W."/>
            <person name="Bailey B.A."/>
        </authorList>
    </citation>
    <scope>NUCLEOTIDE SEQUENCE [LARGE SCALE GENOMIC DNA]</scope>
    <source>
        <strain evidence="3">zdho120</strain>
    </source>
</reference>
<proteinExistence type="predicted"/>
<feature type="domain" description="Reverse transcriptase Ty1/copia-type" evidence="1">
    <location>
        <begin position="4"/>
        <end position="77"/>
    </location>
</feature>
<dbReference type="InterPro" id="IPR013103">
    <property type="entry name" value="RVT_2"/>
</dbReference>
<dbReference type="Pfam" id="PF07727">
    <property type="entry name" value="RVT_2"/>
    <property type="match status" value="1"/>
</dbReference>
<accession>A0A225WG85</accession>
<dbReference type="EMBL" id="NBNE01000963">
    <property type="protein sequence ID" value="OWZ16268.1"/>
    <property type="molecule type" value="Genomic_DNA"/>
</dbReference>